<dbReference type="InterPro" id="IPR002145">
    <property type="entry name" value="CopG"/>
</dbReference>
<dbReference type="Proteomes" id="UP000230956">
    <property type="component" value="Unassembled WGS sequence"/>
</dbReference>
<dbReference type="EMBL" id="PFNG01000122">
    <property type="protein sequence ID" value="PIZ39319.1"/>
    <property type="molecule type" value="Genomic_DNA"/>
</dbReference>
<feature type="domain" description="Ribbon-helix-helix protein CopG" evidence="1">
    <location>
        <begin position="6"/>
        <end position="42"/>
    </location>
</feature>
<evidence type="ECO:0000313" key="2">
    <source>
        <dbReference type="EMBL" id="PIZ39319.1"/>
    </source>
</evidence>
<dbReference type="GO" id="GO:0006355">
    <property type="term" value="P:regulation of DNA-templated transcription"/>
    <property type="evidence" value="ECO:0007669"/>
    <property type="project" value="InterPro"/>
</dbReference>
<accession>A0A2M7T895</accession>
<evidence type="ECO:0000313" key="3">
    <source>
        <dbReference type="Proteomes" id="UP000230956"/>
    </source>
</evidence>
<sequence length="83" mass="9710">MSSLPRRLEVRLDEQRFKVLEEESQRRGKSVSELVREAIDARYPAREARILKKLKAVEELGKVEAPVSSWEQMEEEIRRGMLG</sequence>
<proteinExistence type="predicted"/>
<reference evidence="3" key="1">
    <citation type="submission" date="2017-09" db="EMBL/GenBank/DDBJ databases">
        <title>Depth-based differentiation of microbial function through sediment-hosted aquifers and enrichment of novel symbionts in the deep terrestrial subsurface.</title>
        <authorList>
            <person name="Probst A.J."/>
            <person name="Ladd B."/>
            <person name="Jarett J.K."/>
            <person name="Geller-Mcgrath D.E."/>
            <person name="Sieber C.M.K."/>
            <person name="Emerson J.B."/>
            <person name="Anantharaman K."/>
            <person name="Thomas B.C."/>
            <person name="Malmstrom R."/>
            <person name="Stieglmeier M."/>
            <person name="Klingl A."/>
            <person name="Woyke T."/>
            <person name="Ryan C.M."/>
            <person name="Banfield J.F."/>
        </authorList>
    </citation>
    <scope>NUCLEOTIDE SEQUENCE [LARGE SCALE GENOMIC DNA]</scope>
</reference>
<organism evidence="2 3">
    <name type="scientific">Candidatus Aquicultor secundus</name>
    <dbReference type="NCBI Taxonomy" id="1973895"/>
    <lineage>
        <taxon>Bacteria</taxon>
        <taxon>Bacillati</taxon>
        <taxon>Actinomycetota</taxon>
        <taxon>Candidatus Aquicultoria</taxon>
        <taxon>Candidatus Aquicultorales</taxon>
        <taxon>Candidatus Aquicultoraceae</taxon>
        <taxon>Candidatus Aquicultor</taxon>
    </lineage>
</organism>
<dbReference type="RefSeq" id="WP_286679418.1">
    <property type="nucleotide sequence ID" value="NZ_MNXI01000149.1"/>
</dbReference>
<gene>
    <name evidence="2" type="ORF">COY37_05060</name>
</gene>
<evidence type="ECO:0000259" key="1">
    <source>
        <dbReference type="Pfam" id="PF01402"/>
    </source>
</evidence>
<dbReference type="AlphaFoldDB" id="A0A2M7T895"/>
<name>A0A2M7T895_9ACTN</name>
<protein>
    <recommendedName>
        <fullName evidence="1">Ribbon-helix-helix protein CopG domain-containing protein</fullName>
    </recommendedName>
</protein>
<dbReference type="Pfam" id="PF01402">
    <property type="entry name" value="RHH_1"/>
    <property type="match status" value="1"/>
</dbReference>
<comment type="caution">
    <text evidence="2">The sequence shown here is derived from an EMBL/GenBank/DDBJ whole genome shotgun (WGS) entry which is preliminary data.</text>
</comment>